<feature type="compositionally biased region" description="Low complexity" evidence="1">
    <location>
        <begin position="43"/>
        <end position="62"/>
    </location>
</feature>
<keyword evidence="3" id="KW-1185">Reference proteome</keyword>
<feature type="region of interest" description="Disordered" evidence="1">
    <location>
        <begin position="37"/>
        <end position="136"/>
    </location>
</feature>
<dbReference type="EMBL" id="JAQJAN010000019">
    <property type="protein sequence ID" value="KAJ5709242.1"/>
    <property type="molecule type" value="Genomic_DNA"/>
</dbReference>
<evidence type="ECO:0000313" key="2">
    <source>
        <dbReference type="EMBL" id="KAJ5709242.1"/>
    </source>
</evidence>
<dbReference type="Proteomes" id="UP001215712">
    <property type="component" value="Unassembled WGS sequence"/>
</dbReference>
<reference evidence="2" key="2">
    <citation type="submission" date="2023-01" db="EMBL/GenBank/DDBJ databases">
        <authorList>
            <person name="Petersen C."/>
        </authorList>
    </citation>
    <scope>NUCLEOTIDE SEQUENCE</scope>
    <source>
        <strain evidence="2">IBT 17514</strain>
    </source>
</reference>
<sequence length="136" mass="14529">MPLQNTMNRDPAWPPGTVRIETLQRGGRQVREYGLERRQRLQAASSSATATGAAFSAASSTGVSPDLHSGPERQLPLGHAGGLGPHRGRGCEGARLDAAAAGPLRELEVDHHRDRRRGRQSQGAGGSPRALRREGR</sequence>
<organism evidence="2 3">
    <name type="scientific">Penicillium malachiteum</name>
    <dbReference type="NCBI Taxonomy" id="1324776"/>
    <lineage>
        <taxon>Eukaryota</taxon>
        <taxon>Fungi</taxon>
        <taxon>Dikarya</taxon>
        <taxon>Ascomycota</taxon>
        <taxon>Pezizomycotina</taxon>
        <taxon>Eurotiomycetes</taxon>
        <taxon>Eurotiomycetidae</taxon>
        <taxon>Eurotiales</taxon>
        <taxon>Aspergillaceae</taxon>
        <taxon>Penicillium</taxon>
    </lineage>
</organism>
<accession>A0AAD6HD01</accession>
<comment type="caution">
    <text evidence="2">The sequence shown here is derived from an EMBL/GenBank/DDBJ whole genome shotgun (WGS) entry which is preliminary data.</text>
</comment>
<reference evidence="2" key="1">
    <citation type="journal article" date="2023" name="IMA Fungus">
        <title>Comparative genomic study of the Penicillium genus elucidates a diverse pangenome and 15 lateral gene transfer events.</title>
        <authorList>
            <person name="Petersen C."/>
            <person name="Sorensen T."/>
            <person name="Nielsen M.R."/>
            <person name="Sondergaard T.E."/>
            <person name="Sorensen J.L."/>
            <person name="Fitzpatrick D.A."/>
            <person name="Frisvad J.C."/>
            <person name="Nielsen K.L."/>
        </authorList>
    </citation>
    <scope>NUCLEOTIDE SEQUENCE</scope>
    <source>
        <strain evidence="2">IBT 17514</strain>
    </source>
</reference>
<name>A0AAD6HD01_9EURO</name>
<evidence type="ECO:0000256" key="1">
    <source>
        <dbReference type="SAM" id="MobiDB-lite"/>
    </source>
</evidence>
<protein>
    <submittedName>
        <fullName evidence="2">Uncharacterized protein</fullName>
    </submittedName>
</protein>
<gene>
    <name evidence="2" type="ORF">N7493_010576</name>
</gene>
<dbReference type="AlphaFoldDB" id="A0AAD6HD01"/>
<evidence type="ECO:0000313" key="3">
    <source>
        <dbReference type="Proteomes" id="UP001215712"/>
    </source>
</evidence>
<proteinExistence type="predicted"/>